<name>A0A1R4EHB1_9GAMM</name>
<dbReference type="OrthoDB" id="6659463at2"/>
<reference evidence="3" key="1">
    <citation type="submission" date="2017-02" db="EMBL/GenBank/DDBJ databases">
        <authorList>
            <person name="Mornico D."/>
        </authorList>
    </citation>
    <scope>NUCLEOTIDE SEQUENCE [LARGE SCALE GENOMIC DNA]</scope>
</reference>
<sequence length="75" mass="8308">MIRLFALSIALISLAGCSGDPNSEPKFSNDSGLPSNCRSYIQRSVDSWRAGEYESEEIINALERNCGMNGHLWDN</sequence>
<evidence type="ECO:0000256" key="1">
    <source>
        <dbReference type="SAM" id="SignalP"/>
    </source>
</evidence>
<gene>
    <name evidence="2" type="ORF">A1019T_01819</name>
</gene>
<evidence type="ECO:0000313" key="3">
    <source>
        <dbReference type="Proteomes" id="UP000188169"/>
    </source>
</evidence>
<keyword evidence="1" id="KW-0732">Signal</keyword>
<proteinExistence type="predicted"/>
<evidence type="ECO:0000313" key="2">
    <source>
        <dbReference type="EMBL" id="SJM37834.1"/>
    </source>
</evidence>
<organism evidence="2 3">
    <name type="scientific">Psychrobacter pasteurii</name>
    <dbReference type="NCBI Taxonomy" id="1945520"/>
    <lineage>
        <taxon>Bacteria</taxon>
        <taxon>Pseudomonadati</taxon>
        <taxon>Pseudomonadota</taxon>
        <taxon>Gammaproteobacteria</taxon>
        <taxon>Moraxellales</taxon>
        <taxon>Moraxellaceae</taxon>
        <taxon>Psychrobacter</taxon>
    </lineage>
</organism>
<dbReference type="STRING" id="1945520.A1019T_01819"/>
<dbReference type="AlphaFoldDB" id="A0A1R4EHB1"/>
<dbReference type="PROSITE" id="PS51257">
    <property type="entry name" value="PROKAR_LIPOPROTEIN"/>
    <property type="match status" value="1"/>
</dbReference>
<dbReference type="EMBL" id="FUGD01000107">
    <property type="protein sequence ID" value="SJM37834.1"/>
    <property type="molecule type" value="Genomic_DNA"/>
</dbReference>
<evidence type="ECO:0008006" key="4">
    <source>
        <dbReference type="Google" id="ProtNLM"/>
    </source>
</evidence>
<keyword evidence="3" id="KW-1185">Reference proteome</keyword>
<feature type="chain" id="PRO_5013363159" description="Kynureninase" evidence="1">
    <location>
        <begin position="16"/>
        <end position="75"/>
    </location>
</feature>
<protein>
    <recommendedName>
        <fullName evidence="4">Kynureninase</fullName>
    </recommendedName>
</protein>
<dbReference type="Proteomes" id="UP000188169">
    <property type="component" value="Unassembled WGS sequence"/>
</dbReference>
<accession>A0A1R4EHB1</accession>
<feature type="signal peptide" evidence="1">
    <location>
        <begin position="1"/>
        <end position="15"/>
    </location>
</feature>